<gene>
    <name evidence="1" type="ORF">HPP92_026607</name>
</gene>
<dbReference type="OrthoDB" id="2019614at2759"/>
<evidence type="ECO:0000313" key="2">
    <source>
        <dbReference type="Proteomes" id="UP000639772"/>
    </source>
</evidence>
<sequence>MVPDGGAFSPSKSVIRENHVAVSEIFWFMEWRTAHVVKARRWEKEKGSLDIKDGLSLEVMEVEVRERDLAEEEAGILVAGGLYRTKMLEFGIGEEEVG</sequence>
<protein>
    <submittedName>
        <fullName evidence="1">Uncharacterized protein</fullName>
    </submittedName>
</protein>
<proteinExistence type="predicted"/>
<name>A0A835U6Y2_VANPL</name>
<dbReference type="AlphaFoldDB" id="A0A835U6Y2"/>
<dbReference type="Proteomes" id="UP000639772">
    <property type="component" value="Unassembled WGS sequence"/>
</dbReference>
<organism evidence="1 2">
    <name type="scientific">Vanilla planifolia</name>
    <name type="common">Vanilla</name>
    <dbReference type="NCBI Taxonomy" id="51239"/>
    <lineage>
        <taxon>Eukaryota</taxon>
        <taxon>Viridiplantae</taxon>
        <taxon>Streptophyta</taxon>
        <taxon>Embryophyta</taxon>
        <taxon>Tracheophyta</taxon>
        <taxon>Spermatophyta</taxon>
        <taxon>Magnoliopsida</taxon>
        <taxon>Liliopsida</taxon>
        <taxon>Asparagales</taxon>
        <taxon>Orchidaceae</taxon>
        <taxon>Vanilloideae</taxon>
        <taxon>Vanilleae</taxon>
        <taxon>Vanilla</taxon>
    </lineage>
</organism>
<accession>A0A835U6Y2</accession>
<comment type="caution">
    <text evidence="1">The sequence shown here is derived from an EMBL/GenBank/DDBJ whole genome shotgun (WGS) entry which is preliminary data.</text>
</comment>
<dbReference type="EMBL" id="JADCNM010000095">
    <property type="protein sequence ID" value="KAG0450682.1"/>
    <property type="molecule type" value="Genomic_DNA"/>
</dbReference>
<evidence type="ECO:0000313" key="1">
    <source>
        <dbReference type="EMBL" id="KAG0450682.1"/>
    </source>
</evidence>
<reference evidence="1 2" key="1">
    <citation type="journal article" date="2020" name="Nat. Food">
        <title>A phased Vanilla planifolia genome enables genetic improvement of flavour and production.</title>
        <authorList>
            <person name="Hasing T."/>
            <person name="Tang H."/>
            <person name="Brym M."/>
            <person name="Khazi F."/>
            <person name="Huang T."/>
            <person name="Chambers A.H."/>
        </authorList>
    </citation>
    <scope>NUCLEOTIDE SEQUENCE [LARGE SCALE GENOMIC DNA]</scope>
    <source>
        <tissue evidence="1">Leaf</tissue>
    </source>
</reference>